<accession>A0ACB5T586</accession>
<gene>
    <name evidence="1" type="ORF">Amon02_000488800</name>
</gene>
<sequence>MSKTGVGSNSNSINPGLYGGLASTLLQQNTGPQSQLQSEPHTPILQQQQPPPPAQQHQNINDSCQLSLQIVQREYIQAGIQNGNFVQTSQSATPTIPKNTYTYPPQQNTVDLQSQKEIKYHVQTDIKYFTNLLESSSQQQNLNLNPQDIPSSHKLKHYATKAKFFYKLAHENLPYTGRIGHSLQFVLDHELPDLKADLNIWWSSSPSSQHQTVTAHSSTGQNTILPVPVPPIGKFDPVEWTPYYYHMLAEEVANVLLYNLNFTVAMKNLLSNSPSMGNVDDILGSPYTILTTMLQKELQDDDVPGLSEMMRILRYDVRPFPIVDDESNSEVPLPDNLIDALKLGQRVLFRLNFIHFMLSCCVGKKSEELTQNVGKIIRDSFIKTHTIKFEDVLNGLVGYASDNTQLILNSELLDQLKSLVVTQGKIGIQPKTKTNKPKTEAATLKSKAKSKGDKSGTPSSGSASATNINSNGKRPASFMPVSTSKVGSDSAPSSKRPHLEQKVKAETKSVVDDIAHDASTFVKKNSTLNWIQ</sequence>
<protein>
    <submittedName>
        <fullName evidence="1">Unnamed protein product</fullName>
    </submittedName>
</protein>
<comment type="caution">
    <text evidence="1">The sequence shown here is derived from an EMBL/GenBank/DDBJ whole genome shotgun (WGS) entry which is preliminary data.</text>
</comment>
<reference evidence="1" key="1">
    <citation type="submission" date="2023-04" db="EMBL/GenBank/DDBJ databases">
        <title>Ambrosiozyma monospora NBRC 10751.</title>
        <authorList>
            <person name="Ichikawa N."/>
            <person name="Sato H."/>
            <person name="Tonouchi N."/>
        </authorList>
    </citation>
    <scope>NUCLEOTIDE SEQUENCE</scope>
    <source>
        <strain evidence="1">NBRC 10751</strain>
    </source>
</reference>
<evidence type="ECO:0000313" key="1">
    <source>
        <dbReference type="EMBL" id="GME81359.1"/>
    </source>
</evidence>
<proteinExistence type="predicted"/>
<dbReference type="EMBL" id="BSXS01003471">
    <property type="protein sequence ID" value="GME81359.1"/>
    <property type="molecule type" value="Genomic_DNA"/>
</dbReference>
<evidence type="ECO:0000313" key="2">
    <source>
        <dbReference type="Proteomes" id="UP001165064"/>
    </source>
</evidence>
<name>A0ACB5T586_AMBMO</name>
<dbReference type="Proteomes" id="UP001165064">
    <property type="component" value="Unassembled WGS sequence"/>
</dbReference>
<keyword evidence="2" id="KW-1185">Reference proteome</keyword>
<organism evidence="1 2">
    <name type="scientific">Ambrosiozyma monospora</name>
    <name type="common">Yeast</name>
    <name type="synonym">Endomycopsis monosporus</name>
    <dbReference type="NCBI Taxonomy" id="43982"/>
    <lineage>
        <taxon>Eukaryota</taxon>
        <taxon>Fungi</taxon>
        <taxon>Dikarya</taxon>
        <taxon>Ascomycota</taxon>
        <taxon>Saccharomycotina</taxon>
        <taxon>Pichiomycetes</taxon>
        <taxon>Pichiales</taxon>
        <taxon>Pichiaceae</taxon>
        <taxon>Ambrosiozyma</taxon>
    </lineage>
</organism>